<organism evidence="2 3">
    <name type="scientific">Bradyrhizobium lablabi</name>
    <dbReference type="NCBI Taxonomy" id="722472"/>
    <lineage>
        <taxon>Bacteria</taxon>
        <taxon>Pseudomonadati</taxon>
        <taxon>Pseudomonadota</taxon>
        <taxon>Alphaproteobacteria</taxon>
        <taxon>Hyphomicrobiales</taxon>
        <taxon>Nitrobacteraceae</taxon>
        <taxon>Bradyrhizobium</taxon>
    </lineage>
</organism>
<evidence type="ECO:0000256" key="1">
    <source>
        <dbReference type="SAM" id="Phobius"/>
    </source>
</evidence>
<accession>A0A1M6RML6</accession>
<dbReference type="AlphaFoldDB" id="A0A1M6RML6"/>
<evidence type="ECO:0000313" key="3">
    <source>
        <dbReference type="Proteomes" id="UP000189935"/>
    </source>
</evidence>
<gene>
    <name evidence="2" type="ORF">SAMN05444159_3025</name>
</gene>
<reference evidence="2 3" key="1">
    <citation type="submission" date="2016-11" db="EMBL/GenBank/DDBJ databases">
        <authorList>
            <person name="Jaros S."/>
            <person name="Januszkiewicz K."/>
            <person name="Wedrychowicz H."/>
        </authorList>
    </citation>
    <scope>NUCLEOTIDE SEQUENCE [LARGE SCALE GENOMIC DNA]</scope>
    <source>
        <strain evidence="2 3">GAS499</strain>
    </source>
</reference>
<sequence>MRESSTSDYTPLRVPVILTLAVGIVVAALAMLALLFF</sequence>
<keyword evidence="1" id="KW-0472">Membrane</keyword>
<dbReference type="EMBL" id="LT670844">
    <property type="protein sequence ID" value="SHK33679.1"/>
    <property type="molecule type" value="Genomic_DNA"/>
</dbReference>
<evidence type="ECO:0000313" key="2">
    <source>
        <dbReference type="EMBL" id="SHK33679.1"/>
    </source>
</evidence>
<proteinExistence type="predicted"/>
<name>A0A1M6RML6_9BRAD</name>
<keyword evidence="1" id="KW-1133">Transmembrane helix</keyword>
<keyword evidence="1" id="KW-0812">Transmembrane</keyword>
<feature type="transmembrane region" description="Helical" evidence="1">
    <location>
        <begin position="12"/>
        <end position="36"/>
    </location>
</feature>
<dbReference type="Proteomes" id="UP000189935">
    <property type="component" value="Chromosome I"/>
</dbReference>
<protein>
    <submittedName>
        <fullName evidence="2">Uncharacterized protein</fullName>
    </submittedName>
</protein>